<evidence type="ECO:0000259" key="3">
    <source>
        <dbReference type="Pfam" id="PF22786"/>
    </source>
</evidence>
<dbReference type="PANTHER" id="PTHR35895">
    <property type="entry name" value="CHROMOSOME 16, WHOLE GENOME SHOTGUN SEQUENCE"/>
    <property type="match status" value="1"/>
</dbReference>
<dbReference type="InterPro" id="IPR059066">
    <property type="entry name" value="Ig_Tag1-like_5th"/>
</dbReference>
<gene>
    <name evidence="6" type="ORF">K431DRAFT_285532</name>
</gene>
<feature type="transmembrane region" description="Helical" evidence="2">
    <location>
        <begin position="74"/>
        <end position="94"/>
    </location>
</feature>
<dbReference type="Pfam" id="PF26174">
    <property type="entry name" value="LEA-2_1"/>
    <property type="match status" value="1"/>
</dbReference>
<evidence type="ECO:0000259" key="5">
    <source>
        <dbReference type="Pfam" id="PF26153"/>
    </source>
</evidence>
<dbReference type="Proteomes" id="UP000799441">
    <property type="component" value="Unassembled WGS sequence"/>
</dbReference>
<comment type="caution">
    <text evidence="6">The sequence shown here is derived from an EMBL/GenBank/DDBJ whole genome shotgun (WGS) entry which is preliminary data.</text>
</comment>
<keyword evidence="2" id="KW-0812">Transmembrane</keyword>
<name>A0A9P4Q6U2_9PEZI</name>
<dbReference type="Pfam" id="PF26153">
    <property type="entry name" value="LEA-2L_5"/>
    <property type="match status" value="1"/>
</dbReference>
<evidence type="ECO:0008006" key="8">
    <source>
        <dbReference type="Google" id="ProtNLM"/>
    </source>
</evidence>
<feature type="region of interest" description="Disordered" evidence="1">
    <location>
        <begin position="731"/>
        <end position="760"/>
    </location>
</feature>
<accession>A0A9P4Q6U2</accession>
<dbReference type="InterPro" id="IPR046368">
    <property type="entry name" value="Tag1"/>
</dbReference>
<proteinExistence type="predicted"/>
<dbReference type="PANTHER" id="PTHR35895:SF3">
    <property type="entry name" value="PRE-RRNA PROCESSING PROTEIN"/>
    <property type="match status" value="1"/>
</dbReference>
<dbReference type="InterPro" id="IPR059065">
    <property type="entry name" value="Ig_Tag1-like_4th"/>
</dbReference>
<feature type="region of interest" description="Disordered" evidence="1">
    <location>
        <begin position="1"/>
        <end position="41"/>
    </location>
</feature>
<dbReference type="Pfam" id="PF22786">
    <property type="entry name" value="Tag1_C"/>
    <property type="match status" value="1"/>
</dbReference>
<feature type="domain" description="Tag1-like fifth Ig-like" evidence="5">
    <location>
        <begin position="756"/>
        <end position="876"/>
    </location>
</feature>
<feature type="domain" description="Tag1 C-terminal" evidence="3">
    <location>
        <begin position="459"/>
        <end position="572"/>
    </location>
</feature>
<dbReference type="EMBL" id="MU003796">
    <property type="protein sequence ID" value="KAF2720834.1"/>
    <property type="molecule type" value="Genomic_DNA"/>
</dbReference>
<dbReference type="Pfam" id="PF26150">
    <property type="entry name" value="LEA-2_4"/>
    <property type="match status" value="1"/>
</dbReference>
<evidence type="ECO:0000313" key="6">
    <source>
        <dbReference type="EMBL" id="KAF2720834.1"/>
    </source>
</evidence>
<reference evidence="6" key="1">
    <citation type="journal article" date="2020" name="Stud. Mycol.">
        <title>101 Dothideomycetes genomes: a test case for predicting lifestyles and emergence of pathogens.</title>
        <authorList>
            <person name="Haridas S."/>
            <person name="Albert R."/>
            <person name="Binder M."/>
            <person name="Bloem J."/>
            <person name="Labutti K."/>
            <person name="Salamov A."/>
            <person name="Andreopoulos B."/>
            <person name="Baker S."/>
            <person name="Barry K."/>
            <person name="Bills G."/>
            <person name="Bluhm B."/>
            <person name="Cannon C."/>
            <person name="Castanera R."/>
            <person name="Culley D."/>
            <person name="Daum C."/>
            <person name="Ezra D."/>
            <person name="Gonzalez J."/>
            <person name="Henrissat B."/>
            <person name="Kuo A."/>
            <person name="Liang C."/>
            <person name="Lipzen A."/>
            <person name="Lutzoni F."/>
            <person name="Magnuson J."/>
            <person name="Mondo S."/>
            <person name="Nolan M."/>
            <person name="Ohm R."/>
            <person name="Pangilinan J."/>
            <person name="Park H.-J."/>
            <person name="Ramirez L."/>
            <person name="Alfaro M."/>
            <person name="Sun H."/>
            <person name="Tritt A."/>
            <person name="Yoshinaga Y."/>
            <person name="Zwiers L.-H."/>
            <person name="Turgeon B."/>
            <person name="Goodwin S."/>
            <person name="Spatafora J."/>
            <person name="Crous P."/>
            <person name="Grigoriev I."/>
        </authorList>
    </citation>
    <scope>NUCLEOTIDE SEQUENCE</scope>
    <source>
        <strain evidence="6">CBS 116435</strain>
    </source>
</reference>
<sequence length="888" mass="95938">MASNRSDSPARDVEQDAASERTPLLQRGSDGPELADQSQPHRQNSALGILRSIHSNSSGKSTLKTKASRRWPSLIALLLLFLACLLIIVFAFLAPSIVEEYAQQAAHFEPTSLGIDSFTDKGVKARVQGEFYMDASRVHKKSIRDLGRFGTWIAHKAESGASEVEVMLPEYGNVLLGTAHVPGIKVDVRNGQKNYVNFTTDLEPGNIDGIRRIASDWIDGRLGQLRVLGKATVPLKSGIFSIGKQTVSHELLFANKDIPDIPAYKIKKLNVHDAELPTGRGMAAEVSLAVQNDYPVNFNVPPLEFTILVDNCLKSDPPIVVASAITHELNIYPKQDVEVNVTGIVRQLPDTLTQACPGSSSSPLDALLGNYIHGKTNTIYVRGSNSPSIDTPEWISDLLSSVTVPVPLPGKTFGHLIRNFSLENTHFSLPSPFADEDDPEAQPRISADVKAIVALPGEMNFDLSVSRVRAAADVYYHKKKLGYLDLKRWQAANSTRIDDSPEGPEMAVASRVEDAPLYITDSDVFSDLIEAMLFGGKGVVLGIKADVDVEVKTALGELVVRKIPAEGVVPIKLAISSTPSDPPSGSPDHGDKGSNSSLTSGLRPKVYNLTIIETAKHSLAIAANVNITNPTRYSATIPFADVHILANGSLIAHATVRNMSLVPGNNTGLVASAVWSPLELGGKEGHEIGREFLSQYISGFNTTLTLRTHRGSVPNQPELGEVLSRFPIEIPTPRLAHSPPPSDDPDDGNDPKPNPDSPHFIEDAIMHLITSTATFTLMSPLRKSTLYVTSINATAFYREPGADEADPVGKILYDLPFAVPPIDEDGKGTQTPRLPVAWSLGSVGYDALRNALGGTLKMSAFAWVGIKLGQFEEILWFQGQGIGARVRL</sequence>
<keyword evidence="2" id="KW-1133">Transmembrane helix</keyword>
<dbReference type="OrthoDB" id="5596576at2759"/>
<dbReference type="AlphaFoldDB" id="A0A9P4Q6U2"/>
<protein>
    <recommendedName>
        <fullName evidence="8">Pre-rRNA processing protein</fullName>
    </recommendedName>
</protein>
<feature type="domain" description="Tag1-like fourth Ig-like" evidence="4">
    <location>
        <begin position="603"/>
        <end position="719"/>
    </location>
</feature>
<feature type="region of interest" description="Disordered" evidence="1">
    <location>
        <begin position="574"/>
        <end position="599"/>
    </location>
</feature>
<evidence type="ECO:0000256" key="1">
    <source>
        <dbReference type="SAM" id="MobiDB-lite"/>
    </source>
</evidence>
<evidence type="ECO:0000256" key="2">
    <source>
        <dbReference type="SAM" id="Phobius"/>
    </source>
</evidence>
<organism evidence="6 7">
    <name type="scientific">Polychaeton citri CBS 116435</name>
    <dbReference type="NCBI Taxonomy" id="1314669"/>
    <lineage>
        <taxon>Eukaryota</taxon>
        <taxon>Fungi</taxon>
        <taxon>Dikarya</taxon>
        <taxon>Ascomycota</taxon>
        <taxon>Pezizomycotina</taxon>
        <taxon>Dothideomycetes</taxon>
        <taxon>Dothideomycetidae</taxon>
        <taxon>Capnodiales</taxon>
        <taxon>Capnodiaceae</taxon>
        <taxon>Polychaeton</taxon>
    </lineage>
</organism>
<evidence type="ECO:0000259" key="4">
    <source>
        <dbReference type="Pfam" id="PF26150"/>
    </source>
</evidence>
<dbReference type="InterPro" id="IPR055011">
    <property type="entry name" value="Tag1_C"/>
</dbReference>
<evidence type="ECO:0000313" key="7">
    <source>
        <dbReference type="Proteomes" id="UP000799441"/>
    </source>
</evidence>
<dbReference type="GO" id="GO:0000329">
    <property type="term" value="C:fungal-type vacuole membrane"/>
    <property type="evidence" value="ECO:0007669"/>
    <property type="project" value="InterPro"/>
</dbReference>
<keyword evidence="2" id="KW-0472">Membrane</keyword>
<keyword evidence="7" id="KW-1185">Reference proteome</keyword>